<organism evidence="2">
    <name type="scientific">marine sediment metagenome</name>
    <dbReference type="NCBI Taxonomy" id="412755"/>
    <lineage>
        <taxon>unclassified sequences</taxon>
        <taxon>metagenomes</taxon>
        <taxon>ecological metagenomes</taxon>
    </lineage>
</organism>
<dbReference type="EMBL" id="BARU01027415">
    <property type="protein sequence ID" value="GAH73927.1"/>
    <property type="molecule type" value="Genomic_DNA"/>
</dbReference>
<name>X1HWT6_9ZZZZ</name>
<dbReference type="Pfam" id="PF13860">
    <property type="entry name" value="FlgD_ig"/>
    <property type="match status" value="1"/>
</dbReference>
<proteinExistence type="predicted"/>
<dbReference type="InterPro" id="IPR025965">
    <property type="entry name" value="FlgD/Vpr_Ig-like"/>
</dbReference>
<dbReference type="NCBIfam" id="TIGR04183">
    <property type="entry name" value="Por_Secre_tail"/>
    <property type="match status" value="1"/>
</dbReference>
<sequence>VSDTTRAPVEGALVGLYKKDDVYCAGTTNSEGKVELEPTRLLTGEGTMYVTATKDGYLGYWGECTLRSGEDVKISHFVARKADGGVRLSWSARHDGELLGFNLYRLKVTASGDNDSLPVGGDSVAETAAWAKINEELIVGRAPYEYVDGVGEGSYRYKLEAITRTDPIIVGPIGVDTKAIPKAFALSQNYPNPASVSTKISFGLPTTTNNIKLRIYDLSGREIKSINVGSRSAGIVNVEWNLTDDAGRHIPSGVYLYRLDTPNFSATKR</sequence>
<feature type="domain" description="FlgD/Vpr Ig-like" evidence="1">
    <location>
        <begin position="198"/>
        <end position="258"/>
    </location>
</feature>
<comment type="caution">
    <text evidence="2">The sequence shown here is derived from an EMBL/GenBank/DDBJ whole genome shotgun (WGS) entry which is preliminary data.</text>
</comment>
<protein>
    <recommendedName>
        <fullName evidence="1">FlgD/Vpr Ig-like domain-containing protein</fullName>
    </recommendedName>
</protein>
<dbReference type="InterPro" id="IPR013783">
    <property type="entry name" value="Ig-like_fold"/>
</dbReference>
<reference evidence="2" key="1">
    <citation type="journal article" date="2014" name="Front. Microbiol.">
        <title>High frequency of phylogenetically diverse reductive dehalogenase-homologous genes in deep subseafloor sedimentary metagenomes.</title>
        <authorList>
            <person name="Kawai M."/>
            <person name="Futagami T."/>
            <person name="Toyoda A."/>
            <person name="Takaki Y."/>
            <person name="Nishi S."/>
            <person name="Hori S."/>
            <person name="Arai W."/>
            <person name="Tsubouchi T."/>
            <person name="Morono Y."/>
            <person name="Uchiyama I."/>
            <person name="Ito T."/>
            <person name="Fujiyama A."/>
            <person name="Inagaki F."/>
            <person name="Takami H."/>
        </authorList>
    </citation>
    <scope>NUCLEOTIDE SEQUENCE</scope>
    <source>
        <strain evidence="2">Expedition CK06-06</strain>
    </source>
</reference>
<evidence type="ECO:0000259" key="1">
    <source>
        <dbReference type="Pfam" id="PF13860"/>
    </source>
</evidence>
<accession>X1HWT6</accession>
<dbReference type="Gene3D" id="2.60.40.4070">
    <property type="match status" value="1"/>
</dbReference>
<feature type="non-terminal residue" evidence="2">
    <location>
        <position position="1"/>
    </location>
</feature>
<feature type="non-terminal residue" evidence="2">
    <location>
        <position position="269"/>
    </location>
</feature>
<gene>
    <name evidence="2" type="ORF">S03H2_43887</name>
</gene>
<dbReference type="Gene3D" id="2.60.40.10">
    <property type="entry name" value="Immunoglobulins"/>
    <property type="match status" value="2"/>
</dbReference>
<dbReference type="AlphaFoldDB" id="X1HWT6"/>
<evidence type="ECO:0000313" key="2">
    <source>
        <dbReference type="EMBL" id="GAH73927.1"/>
    </source>
</evidence>
<dbReference type="InterPro" id="IPR026444">
    <property type="entry name" value="Secre_tail"/>
</dbReference>